<gene>
    <name evidence="1" type="ORF">SAMN06296036_1423</name>
</gene>
<evidence type="ECO:0000313" key="2">
    <source>
        <dbReference type="Proteomes" id="UP000192907"/>
    </source>
</evidence>
<dbReference type="EMBL" id="FWZT01000042">
    <property type="protein sequence ID" value="SMF82525.1"/>
    <property type="molecule type" value="Genomic_DNA"/>
</dbReference>
<protein>
    <submittedName>
        <fullName evidence="1">Uncharacterized protein</fullName>
    </submittedName>
</protein>
<evidence type="ECO:0000313" key="1">
    <source>
        <dbReference type="EMBL" id="SMF82525.1"/>
    </source>
</evidence>
<organism evidence="1 2">
    <name type="scientific">Pseudobacteriovorax antillogorgiicola</name>
    <dbReference type="NCBI Taxonomy" id="1513793"/>
    <lineage>
        <taxon>Bacteria</taxon>
        <taxon>Pseudomonadati</taxon>
        <taxon>Bdellovibrionota</taxon>
        <taxon>Oligoflexia</taxon>
        <taxon>Oligoflexales</taxon>
        <taxon>Pseudobacteriovoracaceae</taxon>
        <taxon>Pseudobacteriovorax</taxon>
    </lineage>
</organism>
<accession>A0A1Y6CWW9</accession>
<sequence>MARIRSLETLAQWHQSEPRSGAYLWLVLLLEGNVIYSALKRTELPILGGFRRFFLLF</sequence>
<dbReference type="Proteomes" id="UP000192907">
    <property type="component" value="Unassembled WGS sequence"/>
</dbReference>
<reference evidence="2" key="1">
    <citation type="submission" date="2017-04" db="EMBL/GenBank/DDBJ databases">
        <authorList>
            <person name="Varghese N."/>
            <person name="Submissions S."/>
        </authorList>
    </citation>
    <scope>NUCLEOTIDE SEQUENCE [LARGE SCALE GENOMIC DNA]</scope>
    <source>
        <strain evidence="2">RKEM611</strain>
    </source>
</reference>
<dbReference type="AlphaFoldDB" id="A0A1Y6CWW9"/>
<name>A0A1Y6CWW9_9BACT</name>
<proteinExistence type="predicted"/>
<keyword evidence="2" id="KW-1185">Reference proteome</keyword>